<organism evidence="4 5">
    <name type="scientific">Roseateles oligotrophus</name>
    <dbReference type="NCBI Taxonomy" id="1769250"/>
    <lineage>
        <taxon>Bacteria</taxon>
        <taxon>Pseudomonadati</taxon>
        <taxon>Pseudomonadota</taxon>
        <taxon>Betaproteobacteria</taxon>
        <taxon>Burkholderiales</taxon>
        <taxon>Sphaerotilaceae</taxon>
        <taxon>Roseateles</taxon>
    </lineage>
</organism>
<comment type="caution">
    <text evidence="4">The sequence shown here is derived from an EMBL/GenBank/DDBJ whole genome shotgun (WGS) entry which is preliminary data.</text>
</comment>
<feature type="domain" description="Soluble ligand binding" evidence="3">
    <location>
        <begin position="181"/>
        <end position="229"/>
    </location>
</feature>
<dbReference type="Pfam" id="PF02563">
    <property type="entry name" value="Poly_export"/>
    <property type="match status" value="1"/>
</dbReference>
<dbReference type="EMBL" id="JAJIRN010000008">
    <property type="protein sequence ID" value="MCV2369887.1"/>
    <property type="molecule type" value="Genomic_DNA"/>
</dbReference>
<dbReference type="Proteomes" id="UP001209701">
    <property type="component" value="Unassembled WGS sequence"/>
</dbReference>
<reference evidence="4 5" key="1">
    <citation type="submission" date="2021-11" db="EMBL/GenBank/DDBJ databases">
        <authorList>
            <person name="Liang Q."/>
            <person name="Mou H."/>
            <person name="Liu Z."/>
        </authorList>
    </citation>
    <scope>NUCLEOTIDE SEQUENCE [LARGE SCALE GENOMIC DNA]</scope>
    <source>
        <strain evidence="4 5">CHU3</strain>
    </source>
</reference>
<dbReference type="InterPro" id="IPR049712">
    <property type="entry name" value="Poly_export"/>
</dbReference>
<feature type="domain" description="Soluble ligand binding" evidence="3">
    <location>
        <begin position="271"/>
        <end position="306"/>
    </location>
</feature>
<proteinExistence type="predicted"/>
<accession>A0ABT2YIJ3</accession>
<sequence>MNSSGRENLAQEGAGQIPQDYVISVGDEILLTLWGSVEADLRLIVDRSGRITLPRIGPVRVAGVRYIDLAPTIEQRVGQVFRNYQLSASLGRLRSIRIYVTGFTQRPGAYHVSGLTTLVNGLMQAGGPSAAGSFRQIELRRAGRTISSFDFYDLLINGNKTADQTLQADDVVHIGPVGPQVALIGSVNKPAIFELKAQDTLADVLAMAGGFSAVADRSRFTLERLDARNEARIIEVPLPMQIKDKPRDGDVLRAFSSVEATLPQHRQSKRVKVEGEVQRPGEFILPASSTLADAVKAAGGLTPGAYLYGTDFSRESVRITQTENYNRALRNLEAEFTRKSASQKITASTDSAAQAAKAQSSDRLLETLRAVKPTGRIVLQLPPTASSLPDFIVEDGDRIQIPPRPSSIGVFGSVFNGGSYLYAQGNSVGDFMKLAGGPTKGADNGSTFVVRANGSVVSARQGGGGWLTSGGVESLAAEPGDTVFVPEEMDKTTFMQEAKDWTQILAQFALGAAALKTLKN</sequence>
<dbReference type="InterPro" id="IPR003715">
    <property type="entry name" value="Poly_export_N"/>
</dbReference>
<evidence type="ECO:0000259" key="2">
    <source>
        <dbReference type="Pfam" id="PF02563"/>
    </source>
</evidence>
<dbReference type="Gene3D" id="3.10.560.10">
    <property type="entry name" value="Outer membrane lipoprotein wza domain like"/>
    <property type="match status" value="4"/>
</dbReference>
<gene>
    <name evidence="4" type="ORF">LNV07_17530</name>
</gene>
<dbReference type="InterPro" id="IPR019554">
    <property type="entry name" value="Soluble_ligand-bd"/>
</dbReference>
<evidence type="ECO:0000256" key="1">
    <source>
        <dbReference type="ARBA" id="ARBA00022729"/>
    </source>
</evidence>
<feature type="domain" description="Soluble ligand binding" evidence="3">
    <location>
        <begin position="410"/>
        <end position="456"/>
    </location>
</feature>
<dbReference type="RefSeq" id="WP_263572482.1">
    <property type="nucleotide sequence ID" value="NZ_JAJIRN010000008.1"/>
</dbReference>
<dbReference type="PANTHER" id="PTHR33619">
    <property type="entry name" value="POLYSACCHARIDE EXPORT PROTEIN GFCE-RELATED"/>
    <property type="match status" value="1"/>
</dbReference>
<keyword evidence="5" id="KW-1185">Reference proteome</keyword>
<evidence type="ECO:0000259" key="3">
    <source>
        <dbReference type="Pfam" id="PF10531"/>
    </source>
</evidence>
<keyword evidence="1" id="KW-0732">Signal</keyword>
<feature type="domain" description="Soluble ligand binding" evidence="3">
    <location>
        <begin position="98"/>
        <end position="145"/>
    </location>
</feature>
<dbReference type="Pfam" id="PF10531">
    <property type="entry name" value="SLBB"/>
    <property type="match status" value="4"/>
</dbReference>
<dbReference type="PANTHER" id="PTHR33619:SF3">
    <property type="entry name" value="POLYSACCHARIDE EXPORT PROTEIN GFCE-RELATED"/>
    <property type="match status" value="1"/>
</dbReference>
<feature type="domain" description="Polysaccharide export protein N-terminal" evidence="2">
    <location>
        <begin position="17"/>
        <end position="89"/>
    </location>
</feature>
<dbReference type="Gene3D" id="3.30.1950.10">
    <property type="entry name" value="wza like domain"/>
    <property type="match status" value="1"/>
</dbReference>
<evidence type="ECO:0000313" key="5">
    <source>
        <dbReference type="Proteomes" id="UP001209701"/>
    </source>
</evidence>
<protein>
    <submittedName>
        <fullName evidence="4">SLBB domain-containing protein</fullName>
    </submittedName>
</protein>
<evidence type="ECO:0000313" key="4">
    <source>
        <dbReference type="EMBL" id="MCV2369887.1"/>
    </source>
</evidence>
<name>A0ABT2YIJ3_9BURK</name>